<dbReference type="InterPro" id="IPR005629">
    <property type="entry name" value="Skn1/Kre6/Sbg1"/>
</dbReference>
<evidence type="ECO:0000256" key="3">
    <source>
        <dbReference type="ARBA" id="ARBA00023180"/>
    </source>
</evidence>
<keyword evidence="7" id="KW-1185">Reference proteome</keyword>
<sequence length="79" mass="8603">DPDLDDALHNPDPVRDAILDKKWTLFSLRGWANLSMIGALLLALIILFAGWPVISWVRTLHPSGPGYNLGGINSTGQIP</sequence>
<evidence type="ECO:0000256" key="5">
    <source>
        <dbReference type="SAM" id="Phobius"/>
    </source>
</evidence>
<dbReference type="OrthoDB" id="2823624at2759"/>
<keyword evidence="4" id="KW-0961">Cell wall biogenesis/degradation</keyword>
<dbReference type="Proteomes" id="UP000054248">
    <property type="component" value="Unassembled WGS sequence"/>
</dbReference>
<dbReference type="Pfam" id="PF03935">
    <property type="entry name" value="SKN1_KRE6_Sbg1"/>
    <property type="match status" value="1"/>
</dbReference>
<keyword evidence="2 5" id="KW-0472">Membrane</keyword>
<keyword evidence="5" id="KW-1133">Transmembrane helix</keyword>
<evidence type="ECO:0000256" key="2">
    <source>
        <dbReference type="ARBA" id="ARBA00023136"/>
    </source>
</evidence>
<reference evidence="7" key="2">
    <citation type="submission" date="2015-01" db="EMBL/GenBank/DDBJ databases">
        <title>Evolutionary Origins and Diversification of the Mycorrhizal Mutualists.</title>
        <authorList>
            <consortium name="DOE Joint Genome Institute"/>
            <consortium name="Mycorrhizal Genomics Consortium"/>
            <person name="Kohler A."/>
            <person name="Kuo A."/>
            <person name="Nagy L.G."/>
            <person name="Floudas D."/>
            <person name="Copeland A."/>
            <person name="Barry K.W."/>
            <person name="Cichocki N."/>
            <person name="Veneault-Fourrey C."/>
            <person name="LaButti K."/>
            <person name="Lindquist E.A."/>
            <person name="Lipzen A."/>
            <person name="Lundell T."/>
            <person name="Morin E."/>
            <person name="Murat C."/>
            <person name="Riley R."/>
            <person name="Ohm R."/>
            <person name="Sun H."/>
            <person name="Tunlid A."/>
            <person name="Henrissat B."/>
            <person name="Grigoriev I.V."/>
            <person name="Hibbett D.S."/>
            <person name="Martin F."/>
        </authorList>
    </citation>
    <scope>NUCLEOTIDE SEQUENCE [LARGE SCALE GENOMIC DNA]</scope>
    <source>
        <strain evidence="7">MUT 4182</strain>
    </source>
</reference>
<evidence type="ECO:0000256" key="1">
    <source>
        <dbReference type="ARBA" id="ARBA00004370"/>
    </source>
</evidence>
<feature type="transmembrane region" description="Helical" evidence="5">
    <location>
        <begin position="31"/>
        <end position="54"/>
    </location>
</feature>
<accession>A0A0C3PUY6</accession>
<dbReference type="GO" id="GO:0016020">
    <property type="term" value="C:membrane"/>
    <property type="evidence" value="ECO:0007669"/>
    <property type="project" value="UniProtKB-SubCell"/>
</dbReference>
<evidence type="ECO:0000256" key="4">
    <source>
        <dbReference type="ARBA" id="ARBA00023316"/>
    </source>
</evidence>
<keyword evidence="5" id="KW-0812">Transmembrane</keyword>
<reference evidence="6 7" key="1">
    <citation type="submission" date="2014-04" db="EMBL/GenBank/DDBJ databases">
        <authorList>
            <consortium name="DOE Joint Genome Institute"/>
            <person name="Kuo A."/>
            <person name="Girlanda M."/>
            <person name="Perotto S."/>
            <person name="Kohler A."/>
            <person name="Nagy L.G."/>
            <person name="Floudas D."/>
            <person name="Copeland A."/>
            <person name="Barry K.W."/>
            <person name="Cichocki N."/>
            <person name="Veneault-Fourrey C."/>
            <person name="LaButti K."/>
            <person name="Lindquist E.A."/>
            <person name="Lipzen A."/>
            <person name="Lundell T."/>
            <person name="Morin E."/>
            <person name="Murat C."/>
            <person name="Sun H."/>
            <person name="Tunlid A."/>
            <person name="Henrissat B."/>
            <person name="Grigoriev I.V."/>
            <person name="Hibbett D.S."/>
            <person name="Martin F."/>
            <person name="Nordberg H.P."/>
            <person name="Cantor M.N."/>
            <person name="Hua S.X."/>
        </authorList>
    </citation>
    <scope>NUCLEOTIDE SEQUENCE [LARGE SCALE GENOMIC DNA]</scope>
    <source>
        <strain evidence="6 7">MUT 4182</strain>
    </source>
</reference>
<comment type="subcellular location">
    <subcellularLocation>
        <location evidence="1">Membrane</location>
    </subcellularLocation>
</comment>
<gene>
    <name evidence="6" type="ORF">M407DRAFT_62009</name>
</gene>
<proteinExistence type="predicted"/>
<evidence type="ECO:0000313" key="6">
    <source>
        <dbReference type="EMBL" id="KIO18685.1"/>
    </source>
</evidence>
<feature type="non-terminal residue" evidence="6">
    <location>
        <position position="79"/>
    </location>
</feature>
<name>A0A0C3PUY6_9AGAM</name>
<organism evidence="6 7">
    <name type="scientific">Tulasnella calospora MUT 4182</name>
    <dbReference type="NCBI Taxonomy" id="1051891"/>
    <lineage>
        <taxon>Eukaryota</taxon>
        <taxon>Fungi</taxon>
        <taxon>Dikarya</taxon>
        <taxon>Basidiomycota</taxon>
        <taxon>Agaricomycotina</taxon>
        <taxon>Agaricomycetes</taxon>
        <taxon>Cantharellales</taxon>
        <taxon>Tulasnellaceae</taxon>
        <taxon>Tulasnella</taxon>
    </lineage>
</organism>
<dbReference type="HOGENOM" id="CLU_2612711_0_0_1"/>
<protein>
    <submittedName>
        <fullName evidence="6">Uncharacterized protein</fullName>
    </submittedName>
</protein>
<dbReference type="AlphaFoldDB" id="A0A0C3PUY6"/>
<evidence type="ECO:0000313" key="7">
    <source>
        <dbReference type="Proteomes" id="UP000054248"/>
    </source>
</evidence>
<keyword evidence="3" id="KW-0325">Glycoprotein</keyword>
<dbReference type="EMBL" id="KN823269">
    <property type="protein sequence ID" value="KIO18685.1"/>
    <property type="molecule type" value="Genomic_DNA"/>
</dbReference>
<feature type="non-terminal residue" evidence="6">
    <location>
        <position position="1"/>
    </location>
</feature>
<dbReference type="STRING" id="1051891.A0A0C3PUY6"/>